<name>A0A7T5R3I8_9BACT</name>
<dbReference type="EMBL" id="CP066681">
    <property type="protein sequence ID" value="QQG36878.1"/>
    <property type="molecule type" value="Genomic_DNA"/>
</dbReference>
<dbReference type="InterPro" id="IPR015422">
    <property type="entry name" value="PyrdxlP-dep_Trfase_small"/>
</dbReference>
<dbReference type="AlphaFoldDB" id="A0A7T5R3I8"/>
<protein>
    <recommendedName>
        <fullName evidence="3">cysteine desulfurase</fullName>
        <ecNumber evidence="3">2.8.1.7</ecNumber>
    </recommendedName>
</protein>
<evidence type="ECO:0000313" key="12">
    <source>
        <dbReference type="EMBL" id="QQG36878.1"/>
    </source>
</evidence>
<dbReference type="PANTHER" id="PTHR11601:SF34">
    <property type="entry name" value="CYSTEINE DESULFURASE"/>
    <property type="match status" value="1"/>
</dbReference>
<proteinExistence type="inferred from homology"/>
<keyword evidence="8" id="KW-0411">Iron-sulfur</keyword>
<evidence type="ECO:0000256" key="7">
    <source>
        <dbReference type="ARBA" id="ARBA00023004"/>
    </source>
</evidence>
<accession>A0A7T5R3I8</accession>
<dbReference type="PANTHER" id="PTHR11601">
    <property type="entry name" value="CYSTEINE DESULFURYLASE FAMILY MEMBER"/>
    <property type="match status" value="1"/>
</dbReference>
<evidence type="ECO:0000313" key="13">
    <source>
        <dbReference type="Proteomes" id="UP000595362"/>
    </source>
</evidence>
<dbReference type="InterPro" id="IPR016454">
    <property type="entry name" value="Cysteine_dSase"/>
</dbReference>
<evidence type="ECO:0000256" key="4">
    <source>
        <dbReference type="ARBA" id="ARBA00022679"/>
    </source>
</evidence>
<dbReference type="PROSITE" id="PS00595">
    <property type="entry name" value="AA_TRANSFER_CLASS_5"/>
    <property type="match status" value="1"/>
</dbReference>
<dbReference type="SUPFAM" id="SSF53383">
    <property type="entry name" value="PLP-dependent transferases"/>
    <property type="match status" value="1"/>
</dbReference>
<dbReference type="GO" id="GO:0046872">
    <property type="term" value="F:metal ion binding"/>
    <property type="evidence" value="ECO:0007669"/>
    <property type="project" value="UniProtKB-KW"/>
</dbReference>
<evidence type="ECO:0000256" key="5">
    <source>
        <dbReference type="ARBA" id="ARBA00022723"/>
    </source>
</evidence>
<evidence type="ECO:0000259" key="11">
    <source>
        <dbReference type="Pfam" id="PF00266"/>
    </source>
</evidence>
<dbReference type="InterPro" id="IPR000192">
    <property type="entry name" value="Aminotrans_V_dom"/>
</dbReference>
<dbReference type="GO" id="GO:0051536">
    <property type="term" value="F:iron-sulfur cluster binding"/>
    <property type="evidence" value="ECO:0007669"/>
    <property type="project" value="UniProtKB-KW"/>
</dbReference>
<organism evidence="12 13">
    <name type="scientific">Micavibrio aeruginosavorus</name>
    <dbReference type="NCBI Taxonomy" id="349221"/>
    <lineage>
        <taxon>Bacteria</taxon>
        <taxon>Pseudomonadati</taxon>
        <taxon>Bdellovibrionota</taxon>
        <taxon>Bdellovibrionia</taxon>
        <taxon>Bdellovibrionales</taxon>
        <taxon>Pseudobdellovibrionaceae</taxon>
        <taxon>Micavibrio</taxon>
    </lineage>
</organism>
<keyword evidence="5" id="KW-0479">Metal-binding</keyword>
<evidence type="ECO:0000256" key="1">
    <source>
        <dbReference type="ARBA" id="ARBA00001933"/>
    </source>
</evidence>
<evidence type="ECO:0000256" key="10">
    <source>
        <dbReference type="RuleBase" id="RU004504"/>
    </source>
</evidence>
<keyword evidence="6" id="KW-0663">Pyridoxal phosphate</keyword>
<dbReference type="EC" id="2.8.1.7" evidence="3"/>
<dbReference type="Gene3D" id="3.90.1150.10">
    <property type="entry name" value="Aspartate Aminotransferase, domain 1"/>
    <property type="match status" value="1"/>
</dbReference>
<dbReference type="PIRSF" id="PIRSF005572">
    <property type="entry name" value="NifS"/>
    <property type="match status" value="1"/>
</dbReference>
<keyword evidence="4" id="KW-0808">Transferase</keyword>
<dbReference type="Gene3D" id="1.10.260.50">
    <property type="match status" value="1"/>
</dbReference>
<sequence length="374" mass="39883">MEKNPVYLDYNASAPIRPDVADLMRTLMAKPGNASSIHSFGREARHHVEGAREQIAKLADTHANYVTFTSGATEANNAVLKHFSGRRVLVSAIEHPSVLESAPQAEKIPVTRDGVIDIEKLEELLSGEVPALVSVMLVNNETGVIQPVEEVARLARQRCPGVHIHTDAAQAAGKIPFAFAALGVDYLSLSAHKMSGPQGVGALLCAPGAEPVPFLHGGGQEKRQRAGTENVAGIAGFGLAADIALNHLDSFAQLSRWRDDLEKTLREAAPEITIFGQDAARVANTSKIGLPGIPANTQLMNLDIEGIAVSSGSACSSGTIKPSHVLQAMGAPEHLCSHALRISAGWATKESDFKRLAEVWLKMYSRVANKIVRL</sequence>
<dbReference type="Pfam" id="PF00266">
    <property type="entry name" value="Aminotran_5"/>
    <property type="match status" value="1"/>
</dbReference>
<feature type="domain" description="Aminotransferase class V" evidence="11">
    <location>
        <begin position="6"/>
        <end position="356"/>
    </location>
</feature>
<dbReference type="InterPro" id="IPR015421">
    <property type="entry name" value="PyrdxlP-dep_Trfase_major"/>
</dbReference>
<evidence type="ECO:0000256" key="2">
    <source>
        <dbReference type="ARBA" id="ARBA00006490"/>
    </source>
</evidence>
<gene>
    <name evidence="12" type="ORF">HYS17_03650</name>
</gene>
<evidence type="ECO:0000256" key="6">
    <source>
        <dbReference type="ARBA" id="ARBA00022898"/>
    </source>
</evidence>
<comment type="cofactor">
    <cofactor evidence="1 10">
        <name>pyridoxal 5'-phosphate</name>
        <dbReference type="ChEBI" id="CHEBI:597326"/>
    </cofactor>
</comment>
<reference evidence="12 13" key="1">
    <citation type="submission" date="2020-07" db="EMBL/GenBank/DDBJ databases">
        <title>Huge and variable diversity of episymbiotic CPR bacteria and DPANN archaea in groundwater ecosystems.</title>
        <authorList>
            <person name="He C.Y."/>
            <person name="Keren R."/>
            <person name="Whittaker M."/>
            <person name="Farag I.F."/>
            <person name="Doudna J."/>
            <person name="Cate J.H.D."/>
            <person name="Banfield J.F."/>
        </authorList>
    </citation>
    <scope>NUCLEOTIDE SEQUENCE [LARGE SCALE GENOMIC DNA]</scope>
    <source>
        <strain evidence="12">NC_groundwater_70_Ag_B-0.1um_54_66</strain>
    </source>
</reference>
<comment type="catalytic activity">
    <reaction evidence="9">
        <text>(sulfur carrier)-H + L-cysteine = (sulfur carrier)-SH + L-alanine</text>
        <dbReference type="Rhea" id="RHEA:43892"/>
        <dbReference type="Rhea" id="RHEA-COMP:14737"/>
        <dbReference type="Rhea" id="RHEA-COMP:14739"/>
        <dbReference type="ChEBI" id="CHEBI:29917"/>
        <dbReference type="ChEBI" id="CHEBI:35235"/>
        <dbReference type="ChEBI" id="CHEBI:57972"/>
        <dbReference type="ChEBI" id="CHEBI:64428"/>
        <dbReference type="EC" id="2.8.1.7"/>
    </reaction>
</comment>
<dbReference type="InterPro" id="IPR015424">
    <property type="entry name" value="PyrdxlP-dep_Trfase"/>
</dbReference>
<dbReference type="Proteomes" id="UP000595362">
    <property type="component" value="Chromosome"/>
</dbReference>
<evidence type="ECO:0000256" key="3">
    <source>
        <dbReference type="ARBA" id="ARBA00012239"/>
    </source>
</evidence>
<evidence type="ECO:0000256" key="8">
    <source>
        <dbReference type="ARBA" id="ARBA00023014"/>
    </source>
</evidence>
<comment type="similarity">
    <text evidence="2">Belongs to the class-V pyridoxal-phosphate-dependent aminotransferase family. NifS/IscS subfamily.</text>
</comment>
<dbReference type="GO" id="GO:0031071">
    <property type="term" value="F:cysteine desulfurase activity"/>
    <property type="evidence" value="ECO:0007669"/>
    <property type="project" value="UniProtKB-EC"/>
</dbReference>
<evidence type="ECO:0000256" key="9">
    <source>
        <dbReference type="ARBA" id="ARBA00050776"/>
    </source>
</evidence>
<dbReference type="Gene3D" id="3.40.640.10">
    <property type="entry name" value="Type I PLP-dependent aspartate aminotransferase-like (Major domain)"/>
    <property type="match status" value="1"/>
</dbReference>
<dbReference type="InterPro" id="IPR020578">
    <property type="entry name" value="Aminotrans_V_PyrdxlP_BS"/>
</dbReference>
<keyword evidence="7" id="KW-0408">Iron</keyword>